<evidence type="ECO:0000256" key="4">
    <source>
        <dbReference type="ARBA" id="ARBA00022729"/>
    </source>
</evidence>
<evidence type="ECO:0000256" key="2">
    <source>
        <dbReference type="ARBA" id="ARBA00005695"/>
    </source>
</evidence>
<evidence type="ECO:0000256" key="5">
    <source>
        <dbReference type="SAM" id="SignalP"/>
    </source>
</evidence>
<dbReference type="PIRSF" id="PIRSF002741">
    <property type="entry name" value="MppA"/>
    <property type="match status" value="1"/>
</dbReference>
<dbReference type="EMBL" id="WBZC01000003">
    <property type="protein sequence ID" value="KAB3539038.1"/>
    <property type="molecule type" value="Genomic_DNA"/>
</dbReference>
<dbReference type="Gene3D" id="3.10.105.10">
    <property type="entry name" value="Dipeptide-binding Protein, Domain 3"/>
    <property type="match status" value="1"/>
</dbReference>
<dbReference type="Gene3D" id="3.90.76.10">
    <property type="entry name" value="Dipeptide-binding Protein, Domain 1"/>
    <property type="match status" value="1"/>
</dbReference>
<dbReference type="PROSITE" id="PS01040">
    <property type="entry name" value="SBP_BACTERIAL_5"/>
    <property type="match status" value="1"/>
</dbReference>
<dbReference type="GO" id="GO:0042597">
    <property type="term" value="C:periplasmic space"/>
    <property type="evidence" value="ECO:0007669"/>
    <property type="project" value="UniProtKB-ARBA"/>
</dbReference>
<keyword evidence="8" id="KW-1185">Reference proteome</keyword>
<dbReference type="InterPro" id="IPR039424">
    <property type="entry name" value="SBP_5"/>
</dbReference>
<evidence type="ECO:0000259" key="6">
    <source>
        <dbReference type="Pfam" id="PF00496"/>
    </source>
</evidence>
<dbReference type="PANTHER" id="PTHR30290">
    <property type="entry name" value="PERIPLASMIC BINDING COMPONENT OF ABC TRANSPORTER"/>
    <property type="match status" value="1"/>
</dbReference>
<feature type="domain" description="Solute-binding protein family 5" evidence="6">
    <location>
        <begin position="89"/>
        <end position="456"/>
    </location>
</feature>
<name>A0A6I0FKV0_9FIRM</name>
<reference evidence="7 8" key="1">
    <citation type="submission" date="2019-10" db="EMBL/GenBank/DDBJ databases">
        <title>Alkaliphilus serpentinus sp. nov. and Alkaliphilus pronyensis sp. nov., two novel anaerobic alkaliphilic species isolated from the serpentinized-hosted hydrothermal field of the Prony Bay (New Caledonia).</title>
        <authorList>
            <person name="Postec A."/>
        </authorList>
    </citation>
    <scope>NUCLEOTIDE SEQUENCE [LARGE SCALE GENOMIC DNA]</scope>
    <source>
        <strain evidence="7 8">LacV</strain>
    </source>
</reference>
<dbReference type="Proteomes" id="UP000432715">
    <property type="component" value="Unassembled WGS sequence"/>
</dbReference>
<dbReference type="AlphaFoldDB" id="A0A6I0FKV0"/>
<evidence type="ECO:0000256" key="3">
    <source>
        <dbReference type="ARBA" id="ARBA00022448"/>
    </source>
</evidence>
<evidence type="ECO:0000313" key="8">
    <source>
        <dbReference type="Proteomes" id="UP000432715"/>
    </source>
</evidence>
<organism evidence="7 8">
    <name type="scientific">Alkaliphilus pronyensis</name>
    <dbReference type="NCBI Taxonomy" id="1482732"/>
    <lineage>
        <taxon>Bacteria</taxon>
        <taxon>Bacillati</taxon>
        <taxon>Bacillota</taxon>
        <taxon>Clostridia</taxon>
        <taxon>Peptostreptococcales</taxon>
        <taxon>Natronincolaceae</taxon>
        <taxon>Alkaliphilus</taxon>
    </lineage>
</organism>
<dbReference type="Pfam" id="PF00496">
    <property type="entry name" value="SBP_bac_5"/>
    <property type="match status" value="1"/>
</dbReference>
<comment type="subcellular location">
    <subcellularLocation>
        <location evidence="1">Cell membrane</location>
        <topology evidence="1">Lipid-anchor</topology>
    </subcellularLocation>
</comment>
<gene>
    <name evidence="7" type="ORF">F8154_00975</name>
</gene>
<dbReference type="PANTHER" id="PTHR30290:SF9">
    <property type="entry name" value="OLIGOPEPTIDE-BINDING PROTEIN APPA"/>
    <property type="match status" value="1"/>
</dbReference>
<comment type="similarity">
    <text evidence="2">Belongs to the bacterial solute-binding protein 5 family.</text>
</comment>
<evidence type="ECO:0000313" key="7">
    <source>
        <dbReference type="EMBL" id="KAB3539038.1"/>
    </source>
</evidence>
<dbReference type="CDD" id="cd08513">
    <property type="entry name" value="PBP2_thermophilic_Hb8_like"/>
    <property type="match status" value="1"/>
</dbReference>
<evidence type="ECO:0000256" key="1">
    <source>
        <dbReference type="ARBA" id="ARBA00004193"/>
    </source>
</evidence>
<protein>
    <submittedName>
        <fullName evidence="7">Peptide ABC transporter substrate-binding protein</fullName>
    </submittedName>
</protein>
<proteinExistence type="inferred from homology"/>
<dbReference type="OrthoDB" id="9772924at2"/>
<feature type="signal peptide" evidence="5">
    <location>
        <begin position="1"/>
        <end position="21"/>
    </location>
</feature>
<sequence length="544" mass="63031">MMKQKNIILMLFLSLALFLTACNQETVIDEVPEVEEEPIENLEPVEGGTLKLSVTRFNNFNPLFDNSRGIKQLQNIIYGGLVKYNKNLELEPALAESWEISENGHAIEFKLRDDVKWHDGQPFTVEDVLFTFQVIKGNRELVQNTSVYTKSIQQISDMGMLDDNKLRVTFTRPFSNGLEVMTFPILPKHLFQQGNEDKLESSAFPIIGTGPYKLVNYDSLKNMELERNNDYWGKTPYIDAIHVNIVPDIDAQLSQFENGEIDLAEAISIDWGKYLDDDNVDVYEYVSNYYEFIGFNFRNEIANNIAIRKAIAFGIDRHKLVNNIYLGHGTVADVPIFPQSWLYNEKSLKYGYDVNQAATLLEEIGYRLLETEEDIIRRNEEGEKLKLTLITNKDNLLREKTAYFIKDELEVIGIEVEVQLLEWEELNERIKTNTYDLILGGWELSIGQDLSFAFHSSHLDDTNFIGYSNEDMDNLLVEAFRSSNREEKKENYEALQIHISNELPYFSLFFQNRALLVNDRIKGDIEPHMNNRLNGIEDWFIETK</sequence>
<dbReference type="PROSITE" id="PS51257">
    <property type="entry name" value="PROKAR_LIPOPROTEIN"/>
    <property type="match status" value="1"/>
</dbReference>
<dbReference type="GO" id="GO:0043190">
    <property type="term" value="C:ATP-binding cassette (ABC) transporter complex"/>
    <property type="evidence" value="ECO:0007669"/>
    <property type="project" value="InterPro"/>
</dbReference>
<dbReference type="Gene3D" id="3.40.190.10">
    <property type="entry name" value="Periplasmic binding protein-like II"/>
    <property type="match status" value="1"/>
</dbReference>
<dbReference type="InterPro" id="IPR030678">
    <property type="entry name" value="Peptide/Ni-bd"/>
</dbReference>
<dbReference type="InterPro" id="IPR023765">
    <property type="entry name" value="SBP_5_CS"/>
</dbReference>
<keyword evidence="3" id="KW-0813">Transport</keyword>
<accession>A0A6I0FKV0</accession>
<dbReference type="GO" id="GO:1904680">
    <property type="term" value="F:peptide transmembrane transporter activity"/>
    <property type="evidence" value="ECO:0007669"/>
    <property type="project" value="TreeGrafter"/>
</dbReference>
<comment type="caution">
    <text evidence="7">The sequence shown here is derived from an EMBL/GenBank/DDBJ whole genome shotgun (WGS) entry which is preliminary data.</text>
</comment>
<keyword evidence="4 5" id="KW-0732">Signal</keyword>
<dbReference type="InterPro" id="IPR000914">
    <property type="entry name" value="SBP_5_dom"/>
</dbReference>
<dbReference type="GO" id="GO:0015833">
    <property type="term" value="P:peptide transport"/>
    <property type="evidence" value="ECO:0007669"/>
    <property type="project" value="TreeGrafter"/>
</dbReference>
<feature type="chain" id="PRO_5039430694" evidence="5">
    <location>
        <begin position="22"/>
        <end position="544"/>
    </location>
</feature>
<dbReference type="SUPFAM" id="SSF53850">
    <property type="entry name" value="Periplasmic binding protein-like II"/>
    <property type="match status" value="1"/>
</dbReference>